<dbReference type="FunFam" id="1.10.510.10:FF:000302">
    <property type="entry name" value="Serine/threonine-protein kinase"/>
    <property type="match status" value="1"/>
</dbReference>
<feature type="binding site" evidence="18">
    <location>
        <position position="540"/>
    </location>
    <ligand>
        <name>ATP</name>
        <dbReference type="ChEBI" id="CHEBI:30616"/>
    </ligand>
</feature>
<comment type="caution">
    <text evidence="25">The sequence shown here is derived from an EMBL/GenBank/DDBJ whole genome shotgun (WGS) entry which is preliminary data.</text>
</comment>
<dbReference type="PROSITE" id="PS50948">
    <property type="entry name" value="PAN"/>
    <property type="match status" value="1"/>
</dbReference>
<dbReference type="GO" id="GO:0048544">
    <property type="term" value="P:recognition of pollen"/>
    <property type="evidence" value="ECO:0007669"/>
    <property type="project" value="InterPro"/>
</dbReference>
<feature type="region of interest" description="Disordered" evidence="19">
    <location>
        <begin position="876"/>
        <end position="904"/>
    </location>
</feature>
<dbReference type="InterPro" id="IPR017441">
    <property type="entry name" value="Protein_kinase_ATP_BS"/>
</dbReference>
<evidence type="ECO:0000256" key="8">
    <source>
        <dbReference type="ARBA" id="ARBA00022741"/>
    </source>
</evidence>
<dbReference type="Pfam" id="PF01453">
    <property type="entry name" value="B_lectin"/>
    <property type="match status" value="1"/>
</dbReference>
<keyword evidence="13" id="KW-1015">Disulfide bond</keyword>
<dbReference type="InterPro" id="IPR001480">
    <property type="entry name" value="Bulb-type_lectin_dom"/>
</dbReference>
<dbReference type="SUPFAM" id="SSF51110">
    <property type="entry name" value="alpha-D-mannose-specific plant lectins"/>
    <property type="match status" value="1"/>
</dbReference>
<evidence type="ECO:0000256" key="7">
    <source>
        <dbReference type="ARBA" id="ARBA00022729"/>
    </source>
</evidence>
<keyword evidence="26" id="KW-1185">Reference proteome</keyword>
<dbReference type="CDD" id="cd00053">
    <property type="entry name" value="EGF"/>
    <property type="match status" value="1"/>
</dbReference>
<comment type="catalytic activity">
    <reaction evidence="16">
        <text>L-threonyl-[protein] + ATP = O-phospho-L-threonyl-[protein] + ADP + H(+)</text>
        <dbReference type="Rhea" id="RHEA:46608"/>
        <dbReference type="Rhea" id="RHEA-COMP:11060"/>
        <dbReference type="Rhea" id="RHEA-COMP:11605"/>
        <dbReference type="ChEBI" id="CHEBI:15378"/>
        <dbReference type="ChEBI" id="CHEBI:30013"/>
        <dbReference type="ChEBI" id="CHEBI:30616"/>
        <dbReference type="ChEBI" id="CHEBI:61977"/>
        <dbReference type="ChEBI" id="CHEBI:456216"/>
        <dbReference type="EC" id="2.7.11.1"/>
    </reaction>
</comment>
<keyword evidence="15" id="KW-0325">Glycoprotein</keyword>
<feature type="domain" description="Apple" evidence="24">
    <location>
        <begin position="331"/>
        <end position="410"/>
    </location>
</feature>
<dbReference type="SUPFAM" id="SSF56112">
    <property type="entry name" value="Protein kinase-like (PK-like)"/>
    <property type="match status" value="1"/>
</dbReference>
<dbReference type="FunFam" id="3.30.200.20:FF:000059">
    <property type="entry name" value="S-receptor-like serine/threonine-protein kinase"/>
    <property type="match status" value="1"/>
</dbReference>
<dbReference type="PROSITE" id="PS50927">
    <property type="entry name" value="BULB_LECTIN"/>
    <property type="match status" value="1"/>
</dbReference>
<feature type="chain" id="PRO_5029550894" description="non-specific serine/threonine protein kinase" evidence="21">
    <location>
        <begin position="23"/>
        <end position="1054"/>
    </location>
</feature>
<evidence type="ECO:0000259" key="23">
    <source>
        <dbReference type="PROSITE" id="PS50927"/>
    </source>
</evidence>
<sequence>MKNSSLHFFLLTIFIYFHSSFASSTPQSFLSRGSFVSVQDKSDLTSPDKSFTCGFYKVGTNAYCFAIWFTHTKDKTVVWMANRDQPVNGRGSRLKLRKDGTMALTDVDGTLVWSTNTTKTDVQRAELLNTGNLVLKDQKGKLLWQSFDSPTDTLLPTQTIAKSKRLISAISKGTYSRGYYNFYFDSDNTLRLLYDGPEISSLYWWNPDYTLFQNGRTNYNSSRIAVLDEEGKFLSSDKLQFNASDMGLGVKRRLTMDSDGNLRLYSLNEATKSWTVSWKALQQQCSVHGLCGRNGICVYWPVPRCSCPPGYERSDPHDWTKGCKRNFDLGCKKPKKMKLVELPQTDFWGFDLDYKPKTSLESCKKFCEDDCSCEAVGYKINGGGDCFLKSALFNGYKSPNFPGSIYLKVPQDLETPDPIVLVGLDPNCSSSAPKERLLSSDIYVSDERRMKWDYLYSFVIAIGVIEIFFVTVGWWFLFRKHGVSTSMEDGYRVISNQFRKFSYAELKKATNKFKEELGRGGSGAVYKAVLKDKRVVAVKKLGDVIQGEEEFLAELSTIGTINHMNLVRMWGFCSEKYHKLLVYGYLENSSLDRHLFFSANVLKWEERYKIALGSAKGLAYLHHECLEWVIHCDVKPENILLDIDFEPKIADFGLAKLTHRDGSGSEFSRIRGTKGYMAPEWALNLPITAKVDVYSFGVVLLEIVKGIRLSNWVVENEQEDEVELTRFVRVVKRKILCGEESWTDGVMDPRLNGEFNHKQAETMVKLGIACVEEDRNNRPTMDLVVQALQEVEDPSNRTLRNPQKYIDKLIDFDEECINRVLRKLGIKRKRRKMTNSLLQNAPVISRPGKKRGEEGTSRGVEEMEKVKLTRKVNNVPKGQQAAPVSEVVPEASKHKELRDDDIEETDEARQEIGLEKQARATAASMVILCGNDPEEAGKQMNKSLHKGQFDEECETSTNLKIFIESLGYDPITLKCFPVPEVLLVEGVVQIEWMDIDPASRSVVEGMEAPVPEDVAAGAVVDGAAGALGPNLTVEGTRGIVVEETVGGGDVATPV</sequence>
<feature type="domain" description="Bulb-type lectin" evidence="23">
    <location>
        <begin position="29"/>
        <end position="148"/>
    </location>
</feature>
<evidence type="ECO:0000256" key="20">
    <source>
        <dbReference type="SAM" id="Phobius"/>
    </source>
</evidence>
<dbReference type="Gene3D" id="2.90.10.10">
    <property type="entry name" value="Bulb-type lectin domain"/>
    <property type="match status" value="1"/>
</dbReference>
<evidence type="ECO:0000256" key="13">
    <source>
        <dbReference type="ARBA" id="ARBA00023157"/>
    </source>
</evidence>
<accession>A0A7J7N1V2</accession>
<evidence type="ECO:0000256" key="14">
    <source>
        <dbReference type="ARBA" id="ARBA00023170"/>
    </source>
</evidence>
<dbReference type="Pfam" id="PF08276">
    <property type="entry name" value="PAN_2"/>
    <property type="match status" value="1"/>
</dbReference>
<evidence type="ECO:0000256" key="4">
    <source>
        <dbReference type="ARBA" id="ARBA00022536"/>
    </source>
</evidence>
<evidence type="ECO:0000256" key="12">
    <source>
        <dbReference type="ARBA" id="ARBA00023136"/>
    </source>
</evidence>
<gene>
    <name evidence="25" type="ORF">GIB67_007754</name>
</gene>
<dbReference type="OrthoDB" id="619632at2759"/>
<dbReference type="Proteomes" id="UP000541444">
    <property type="component" value="Unassembled WGS sequence"/>
</dbReference>
<evidence type="ECO:0000256" key="2">
    <source>
        <dbReference type="ARBA" id="ARBA00012513"/>
    </source>
</evidence>
<dbReference type="CDD" id="cd14066">
    <property type="entry name" value="STKc_IRAK"/>
    <property type="match status" value="1"/>
</dbReference>
<evidence type="ECO:0000256" key="21">
    <source>
        <dbReference type="SAM" id="SignalP"/>
    </source>
</evidence>
<organism evidence="25 26">
    <name type="scientific">Kingdonia uniflora</name>
    <dbReference type="NCBI Taxonomy" id="39325"/>
    <lineage>
        <taxon>Eukaryota</taxon>
        <taxon>Viridiplantae</taxon>
        <taxon>Streptophyta</taxon>
        <taxon>Embryophyta</taxon>
        <taxon>Tracheophyta</taxon>
        <taxon>Spermatophyta</taxon>
        <taxon>Magnoliopsida</taxon>
        <taxon>Ranunculales</taxon>
        <taxon>Circaeasteraceae</taxon>
        <taxon>Kingdonia</taxon>
    </lineage>
</organism>
<keyword evidence="3" id="KW-0723">Serine/threonine-protein kinase</keyword>
<dbReference type="GO" id="GO:0004674">
    <property type="term" value="F:protein serine/threonine kinase activity"/>
    <property type="evidence" value="ECO:0007669"/>
    <property type="project" value="UniProtKB-KW"/>
</dbReference>
<evidence type="ECO:0000256" key="6">
    <source>
        <dbReference type="ARBA" id="ARBA00022692"/>
    </source>
</evidence>
<evidence type="ECO:0000256" key="9">
    <source>
        <dbReference type="ARBA" id="ARBA00022777"/>
    </source>
</evidence>
<keyword evidence="10 18" id="KW-0067">ATP-binding</keyword>
<evidence type="ECO:0000256" key="1">
    <source>
        <dbReference type="ARBA" id="ARBA00004479"/>
    </source>
</evidence>
<dbReference type="FunFam" id="2.90.10.10:FF:000015">
    <property type="entry name" value="Serine/threonine-protein kinase"/>
    <property type="match status" value="1"/>
</dbReference>
<dbReference type="InterPro" id="IPR000719">
    <property type="entry name" value="Prot_kinase_dom"/>
</dbReference>
<keyword evidence="4" id="KW-0245">EGF-like domain</keyword>
<dbReference type="PANTHER" id="PTHR47974:SF4">
    <property type="entry name" value="RECEPTOR-LIKE SERINE_THREONINE-PROTEIN KINASE"/>
    <property type="match status" value="1"/>
</dbReference>
<keyword evidence="14" id="KW-0675">Receptor</keyword>
<feature type="transmembrane region" description="Helical" evidence="20">
    <location>
        <begin position="454"/>
        <end position="477"/>
    </location>
</feature>
<keyword evidence="9" id="KW-0418">Kinase</keyword>
<dbReference type="GO" id="GO:0005524">
    <property type="term" value="F:ATP binding"/>
    <property type="evidence" value="ECO:0007669"/>
    <property type="project" value="UniProtKB-UniRule"/>
</dbReference>
<dbReference type="InterPro" id="IPR011009">
    <property type="entry name" value="Kinase-like_dom_sf"/>
</dbReference>
<evidence type="ECO:0000256" key="10">
    <source>
        <dbReference type="ARBA" id="ARBA00022840"/>
    </source>
</evidence>
<dbReference type="SMART" id="SM00220">
    <property type="entry name" value="S_TKc"/>
    <property type="match status" value="1"/>
</dbReference>
<dbReference type="Gene3D" id="1.10.510.10">
    <property type="entry name" value="Transferase(Phosphotransferase) domain 1"/>
    <property type="match status" value="1"/>
</dbReference>
<dbReference type="PROSITE" id="PS00107">
    <property type="entry name" value="PROTEIN_KINASE_ATP"/>
    <property type="match status" value="1"/>
</dbReference>
<dbReference type="PANTHER" id="PTHR47974">
    <property type="entry name" value="OS07G0415500 PROTEIN"/>
    <property type="match status" value="1"/>
</dbReference>
<evidence type="ECO:0000259" key="24">
    <source>
        <dbReference type="PROSITE" id="PS50948"/>
    </source>
</evidence>
<dbReference type="PROSITE" id="PS00108">
    <property type="entry name" value="PROTEIN_KINASE_ST"/>
    <property type="match status" value="1"/>
</dbReference>
<dbReference type="EMBL" id="JACGCM010001144">
    <property type="protein sequence ID" value="KAF6161113.1"/>
    <property type="molecule type" value="Genomic_DNA"/>
</dbReference>
<evidence type="ECO:0000313" key="25">
    <source>
        <dbReference type="EMBL" id="KAF6161113.1"/>
    </source>
</evidence>
<evidence type="ECO:0000256" key="5">
    <source>
        <dbReference type="ARBA" id="ARBA00022679"/>
    </source>
</evidence>
<dbReference type="InterPro" id="IPR036426">
    <property type="entry name" value="Bulb-type_lectin_dom_sf"/>
</dbReference>
<name>A0A7J7N1V2_9MAGN</name>
<feature type="domain" description="Protein kinase" evidence="22">
    <location>
        <begin position="511"/>
        <end position="799"/>
    </location>
</feature>
<dbReference type="Gene3D" id="3.30.200.20">
    <property type="entry name" value="Phosphorylase Kinase, domain 1"/>
    <property type="match status" value="1"/>
</dbReference>
<dbReference type="InterPro" id="IPR000858">
    <property type="entry name" value="S_locus_glycoprot_dom"/>
</dbReference>
<evidence type="ECO:0000256" key="16">
    <source>
        <dbReference type="ARBA" id="ARBA00047899"/>
    </source>
</evidence>
<keyword evidence="12 20" id="KW-0472">Membrane</keyword>
<comment type="subcellular location">
    <subcellularLocation>
        <location evidence="1">Membrane</location>
        <topology evidence="1">Single-pass type I membrane protein</topology>
    </subcellularLocation>
</comment>
<keyword evidence="11 20" id="KW-1133">Transmembrane helix</keyword>
<evidence type="ECO:0000256" key="3">
    <source>
        <dbReference type="ARBA" id="ARBA00022527"/>
    </source>
</evidence>
<dbReference type="PROSITE" id="PS50011">
    <property type="entry name" value="PROTEIN_KINASE_DOM"/>
    <property type="match status" value="1"/>
</dbReference>
<keyword evidence="8 18" id="KW-0547">Nucleotide-binding</keyword>
<keyword evidence="7 21" id="KW-0732">Signal</keyword>
<dbReference type="Pfam" id="PF00954">
    <property type="entry name" value="S_locus_glycop"/>
    <property type="match status" value="1"/>
</dbReference>
<dbReference type="AlphaFoldDB" id="A0A7J7N1V2"/>
<dbReference type="EC" id="2.7.11.1" evidence="2"/>
<evidence type="ECO:0000256" key="18">
    <source>
        <dbReference type="PROSITE-ProRule" id="PRU10141"/>
    </source>
</evidence>
<comment type="catalytic activity">
    <reaction evidence="17">
        <text>L-seryl-[protein] + ATP = O-phospho-L-seryl-[protein] + ADP + H(+)</text>
        <dbReference type="Rhea" id="RHEA:17989"/>
        <dbReference type="Rhea" id="RHEA-COMP:9863"/>
        <dbReference type="Rhea" id="RHEA-COMP:11604"/>
        <dbReference type="ChEBI" id="CHEBI:15378"/>
        <dbReference type="ChEBI" id="CHEBI:29999"/>
        <dbReference type="ChEBI" id="CHEBI:30616"/>
        <dbReference type="ChEBI" id="CHEBI:83421"/>
        <dbReference type="ChEBI" id="CHEBI:456216"/>
        <dbReference type="EC" id="2.7.11.1"/>
    </reaction>
</comment>
<dbReference type="FunFam" id="2.90.10.10:FF:000007">
    <property type="entry name" value="Serine/threonine-protein kinase"/>
    <property type="match status" value="1"/>
</dbReference>
<dbReference type="GO" id="GO:0016020">
    <property type="term" value="C:membrane"/>
    <property type="evidence" value="ECO:0007669"/>
    <property type="project" value="UniProtKB-SubCell"/>
</dbReference>
<evidence type="ECO:0000256" key="11">
    <source>
        <dbReference type="ARBA" id="ARBA00022989"/>
    </source>
</evidence>
<evidence type="ECO:0000256" key="17">
    <source>
        <dbReference type="ARBA" id="ARBA00048679"/>
    </source>
</evidence>
<dbReference type="InterPro" id="IPR003609">
    <property type="entry name" value="Pan_app"/>
</dbReference>
<proteinExistence type="predicted"/>
<dbReference type="InterPro" id="IPR008271">
    <property type="entry name" value="Ser/Thr_kinase_AS"/>
</dbReference>
<keyword evidence="6 20" id="KW-0812">Transmembrane</keyword>
<dbReference type="CDD" id="cd00028">
    <property type="entry name" value="B_lectin"/>
    <property type="match status" value="1"/>
</dbReference>
<protein>
    <recommendedName>
        <fullName evidence="2">non-specific serine/threonine protein kinase</fullName>
        <ecNumber evidence="2">2.7.11.1</ecNumber>
    </recommendedName>
</protein>
<evidence type="ECO:0000259" key="22">
    <source>
        <dbReference type="PROSITE" id="PS50011"/>
    </source>
</evidence>
<dbReference type="CDD" id="cd01098">
    <property type="entry name" value="PAN_AP_plant"/>
    <property type="match status" value="1"/>
</dbReference>
<evidence type="ECO:0000256" key="19">
    <source>
        <dbReference type="SAM" id="MobiDB-lite"/>
    </source>
</evidence>
<feature type="signal peptide" evidence="21">
    <location>
        <begin position="1"/>
        <end position="22"/>
    </location>
</feature>
<reference evidence="25 26" key="1">
    <citation type="journal article" date="2020" name="IScience">
        <title>Genome Sequencing of the Endangered Kingdonia uniflora (Circaeasteraceae, Ranunculales) Reveals Potential Mechanisms of Evolutionary Specialization.</title>
        <authorList>
            <person name="Sun Y."/>
            <person name="Deng T."/>
            <person name="Zhang A."/>
            <person name="Moore M.J."/>
            <person name="Landis J.B."/>
            <person name="Lin N."/>
            <person name="Zhang H."/>
            <person name="Zhang X."/>
            <person name="Huang J."/>
            <person name="Zhang X."/>
            <person name="Sun H."/>
            <person name="Wang H."/>
        </authorList>
    </citation>
    <scope>NUCLEOTIDE SEQUENCE [LARGE SCALE GENOMIC DNA]</scope>
    <source>
        <strain evidence="25">TB1705</strain>
        <tissue evidence="25">Leaf</tissue>
    </source>
</reference>
<evidence type="ECO:0000313" key="26">
    <source>
        <dbReference type="Proteomes" id="UP000541444"/>
    </source>
</evidence>
<evidence type="ECO:0000256" key="15">
    <source>
        <dbReference type="ARBA" id="ARBA00023180"/>
    </source>
</evidence>
<dbReference type="Pfam" id="PF00069">
    <property type="entry name" value="Pkinase"/>
    <property type="match status" value="1"/>
</dbReference>
<keyword evidence="5" id="KW-0808">Transferase</keyword>
<dbReference type="SMART" id="SM00108">
    <property type="entry name" value="B_lectin"/>
    <property type="match status" value="1"/>
</dbReference>